<dbReference type="Proteomes" id="UP000000490">
    <property type="component" value="Chromosome"/>
</dbReference>
<dbReference type="EMBL" id="CP002872">
    <property type="protein sequence ID" value="AEI36763.1"/>
    <property type="molecule type" value="Genomic_DNA"/>
</dbReference>
<evidence type="ECO:0000256" key="8">
    <source>
        <dbReference type="SAM" id="Phobius"/>
    </source>
</evidence>
<evidence type="ECO:0000256" key="1">
    <source>
        <dbReference type="ARBA" id="ARBA00004429"/>
    </source>
</evidence>
<evidence type="ECO:0000256" key="6">
    <source>
        <dbReference type="ARBA" id="ARBA00022989"/>
    </source>
</evidence>
<evidence type="ECO:0000256" key="3">
    <source>
        <dbReference type="ARBA" id="ARBA00022475"/>
    </source>
</evidence>
<evidence type="ECO:0000256" key="7">
    <source>
        <dbReference type="ARBA" id="ARBA00023136"/>
    </source>
</evidence>
<organism evidence="9 10">
    <name type="scientific">Francisella salina</name>
    <dbReference type="NCBI Taxonomy" id="573569"/>
    <lineage>
        <taxon>Bacteria</taxon>
        <taxon>Pseudomonadati</taxon>
        <taxon>Pseudomonadota</taxon>
        <taxon>Gammaproteobacteria</taxon>
        <taxon>Thiotrichales</taxon>
        <taxon>Francisellaceae</taxon>
        <taxon>Francisella</taxon>
    </lineage>
</organism>
<accession>A0ABN3ZWQ1</accession>
<protein>
    <submittedName>
        <fullName evidence="9">Tyrosine-specific transport protein</fullName>
    </submittedName>
</protein>
<feature type="transmembrane region" description="Helical" evidence="8">
    <location>
        <begin position="62"/>
        <end position="82"/>
    </location>
</feature>
<keyword evidence="5 8" id="KW-0812">Transmembrane</keyword>
<gene>
    <name evidence="9" type="ordered locus">F7308_1839</name>
</gene>
<feature type="transmembrane region" description="Helical" evidence="8">
    <location>
        <begin position="94"/>
        <end position="118"/>
    </location>
</feature>
<keyword evidence="6 8" id="KW-1133">Transmembrane helix</keyword>
<keyword evidence="7 8" id="KW-0472">Membrane</keyword>
<keyword evidence="3" id="KW-1003">Cell membrane</keyword>
<keyword evidence="2" id="KW-0813">Transport</keyword>
<keyword evidence="10" id="KW-1185">Reference proteome</keyword>
<keyword evidence="4" id="KW-0997">Cell inner membrane</keyword>
<reference evidence="9" key="1">
    <citation type="submission" date="2011-05" db="EMBL/GenBank/DDBJ databases">
        <authorList>
            <person name="Kuske C.R."/>
            <person name="Challacombe J.F."/>
            <person name="Siddaramappa S."/>
            <person name="Petersen J.M."/>
            <person name="Bruce D.C."/>
        </authorList>
    </citation>
    <scope>NUCLEOTIDE SEQUENCE</scope>
    <source>
        <strain evidence="9">TX077308</strain>
    </source>
</reference>
<dbReference type="InterPro" id="IPR018227">
    <property type="entry name" value="Amino_acid_transport_2"/>
</dbReference>
<proteinExistence type="predicted"/>
<evidence type="ECO:0000256" key="4">
    <source>
        <dbReference type="ARBA" id="ARBA00022519"/>
    </source>
</evidence>
<comment type="subcellular location">
    <subcellularLocation>
        <location evidence="1">Cell inner membrane</location>
        <topology evidence="1">Multi-pass membrane protein</topology>
    </subcellularLocation>
</comment>
<evidence type="ECO:0000256" key="2">
    <source>
        <dbReference type="ARBA" id="ARBA00022448"/>
    </source>
</evidence>
<sequence>MILVFILGGITTYNSRIIIKSNVIFVVAKLSLIIVAIFLIFYSTSKISLSINSYPIQSIGTFSFLFVLFNAFGYHFIIPSLVKFYDNRISFKSFVALLIFSTTVIALIYIAWILAIFLTRKPWNDEYL</sequence>
<evidence type="ECO:0000313" key="9">
    <source>
        <dbReference type="EMBL" id="AEI36763.1"/>
    </source>
</evidence>
<evidence type="ECO:0000256" key="5">
    <source>
        <dbReference type="ARBA" id="ARBA00022692"/>
    </source>
</evidence>
<dbReference type="Pfam" id="PF03222">
    <property type="entry name" value="Trp_Tyr_perm"/>
    <property type="match status" value="1"/>
</dbReference>
<evidence type="ECO:0000313" key="10">
    <source>
        <dbReference type="Proteomes" id="UP000000490"/>
    </source>
</evidence>
<feature type="transmembrane region" description="Helical" evidence="8">
    <location>
        <begin position="23"/>
        <end position="42"/>
    </location>
</feature>
<name>A0ABN3ZWQ1_FRAST</name>